<sequence length="97" mass="11223">MVSSPQYKARDTHFDSNKSTQNVKQDICATATGFICNPLRCFKCQRFGHSKENFLPPRTPAPVVRSQSLKALVHPNRKCVNWETHFVFPKLFAWKQE</sequence>
<evidence type="ECO:0000256" key="1">
    <source>
        <dbReference type="SAM" id="MobiDB-lite"/>
    </source>
</evidence>
<keyword evidence="3" id="KW-1185">Reference proteome</keyword>
<comment type="caution">
    <text evidence="2">The sequence shown here is derived from an EMBL/GenBank/DDBJ whole genome shotgun (WGS) entry which is preliminary data.</text>
</comment>
<reference evidence="2 3" key="1">
    <citation type="journal article" date="2019" name="Sci. Rep.">
        <title>Orb-weaving spider Araneus ventricosus genome elucidates the spidroin gene catalogue.</title>
        <authorList>
            <person name="Kono N."/>
            <person name="Nakamura H."/>
            <person name="Ohtoshi R."/>
            <person name="Moran D.A.P."/>
            <person name="Shinohara A."/>
            <person name="Yoshida Y."/>
            <person name="Fujiwara M."/>
            <person name="Mori M."/>
            <person name="Tomita M."/>
            <person name="Arakawa K."/>
        </authorList>
    </citation>
    <scope>NUCLEOTIDE SEQUENCE [LARGE SCALE GENOMIC DNA]</scope>
</reference>
<dbReference type="EMBL" id="BGPR01001095">
    <property type="protein sequence ID" value="GBM45298.1"/>
    <property type="molecule type" value="Genomic_DNA"/>
</dbReference>
<accession>A0A4Y2FY34</accession>
<dbReference type="OrthoDB" id="3039988at2759"/>
<dbReference type="Proteomes" id="UP000499080">
    <property type="component" value="Unassembled WGS sequence"/>
</dbReference>
<gene>
    <name evidence="2" type="ORF">AVEN_36653_1</name>
</gene>
<organism evidence="2 3">
    <name type="scientific">Araneus ventricosus</name>
    <name type="common">Orbweaver spider</name>
    <name type="synonym">Epeira ventricosa</name>
    <dbReference type="NCBI Taxonomy" id="182803"/>
    <lineage>
        <taxon>Eukaryota</taxon>
        <taxon>Metazoa</taxon>
        <taxon>Ecdysozoa</taxon>
        <taxon>Arthropoda</taxon>
        <taxon>Chelicerata</taxon>
        <taxon>Arachnida</taxon>
        <taxon>Araneae</taxon>
        <taxon>Araneomorphae</taxon>
        <taxon>Entelegynae</taxon>
        <taxon>Araneoidea</taxon>
        <taxon>Araneidae</taxon>
        <taxon>Araneus</taxon>
    </lineage>
</organism>
<evidence type="ECO:0000313" key="3">
    <source>
        <dbReference type="Proteomes" id="UP000499080"/>
    </source>
</evidence>
<evidence type="ECO:0000313" key="2">
    <source>
        <dbReference type="EMBL" id="GBM45298.1"/>
    </source>
</evidence>
<dbReference type="AlphaFoldDB" id="A0A4Y2FY34"/>
<protein>
    <submittedName>
        <fullName evidence="2">Uncharacterized protein</fullName>
    </submittedName>
</protein>
<name>A0A4Y2FY34_ARAVE</name>
<feature type="region of interest" description="Disordered" evidence="1">
    <location>
        <begin position="1"/>
        <end position="21"/>
    </location>
</feature>
<proteinExistence type="predicted"/>